<keyword evidence="3" id="KW-1185">Reference proteome</keyword>
<dbReference type="SUPFAM" id="SSF51569">
    <property type="entry name" value="Aldolase"/>
    <property type="match status" value="1"/>
</dbReference>
<evidence type="ECO:0000313" key="3">
    <source>
        <dbReference type="Proteomes" id="UP000784294"/>
    </source>
</evidence>
<name>A0A3S5FDB7_9PLAT</name>
<dbReference type="Gene3D" id="3.20.20.70">
    <property type="entry name" value="Aldolase class I"/>
    <property type="match status" value="1"/>
</dbReference>
<dbReference type="EMBL" id="CAAALY010034507">
    <property type="protein sequence ID" value="VEL17857.1"/>
    <property type="molecule type" value="Genomic_DNA"/>
</dbReference>
<organism evidence="2 3">
    <name type="scientific">Protopolystoma xenopodis</name>
    <dbReference type="NCBI Taxonomy" id="117903"/>
    <lineage>
        <taxon>Eukaryota</taxon>
        <taxon>Metazoa</taxon>
        <taxon>Spiralia</taxon>
        <taxon>Lophotrochozoa</taxon>
        <taxon>Platyhelminthes</taxon>
        <taxon>Monogenea</taxon>
        <taxon>Polyopisthocotylea</taxon>
        <taxon>Polystomatidea</taxon>
        <taxon>Polystomatidae</taxon>
        <taxon>Protopolystoma</taxon>
    </lineage>
</organism>
<dbReference type="InterPro" id="IPR001585">
    <property type="entry name" value="TAL/FSA"/>
</dbReference>
<dbReference type="GO" id="GO:0006098">
    <property type="term" value="P:pentose-phosphate shunt"/>
    <property type="evidence" value="ECO:0007669"/>
    <property type="project" value="UniProtKB-UniPathway"/>
</dbReference>
<dbReference type="Pfam" id="PF00923">
    <property type="entry name" value="TAL_FSA"/>
    <property type="match status" value="1"/>
</dbReference>
<evidence type="ECO:0000313" key="2">
    <source>
        <dbReference type="EMBL" id="VEL17857.1"/>
    </source>
</evidence>
<dbReference type="OrthoDB" id="2015515at2759"/>
<dbReference type="Proteomes" id="UP000784294">
    <property type="component" value="Unassembled WGS sequence"/>
</dbReference>
<dbReference type="UniPathway" id="UPA00115">
    <property type="reaction ID" value="UER00414"/>
</dbReference>
<gene>
    <name evidence="2" type="ORF">PXEA_LOCUS11297</name>
</gene>
<proteinExistence type="predicted"/>
<dbReference type="GO" id="GO:0004801">
    <property type="term" value="F:transaldolase activity"/>
    <property type="evidence" value="ECO:0007669"/>
    <property type="project" value="TreeGrafter"/>
</dbReference>
<comment type="caution">
    <text evidence="2">The sequence shown here is derived from an EMBL/GenBank/DDBJ whole genome shotgun (WGS) entry which is preliminary data.</text>
</comment>
<dbReference type="PANTHER" id="PTHR10683">
    <property type="entry name" value="TRANSALDOLASE"/>
    <property type="match status" value="1"/>
</dbReference>
<dbReference type="InterPro" id="IPR013785">
    <property type="entry name" value="Aldolase_TIM"/>
</dbReference>
<evidence type="ECO:0000256" key="1">
    <source>
        <dbReference type="ARBA" id="ARBA00023270"/>
    </source>
</evidence>
<keyword evidence="1" id="KW-0704">Schiff base</keyword>
<dbReference type="GO" id="GO:0005975">
    <property type="term" value="P:carbohydrate metabolic process"/>
    <property type="evidence" value="ECO:0007669"/>
    <property type="project" value="InterPro"/>
</dbReference>
<accession>A0A3S5FDB7</accession>
<sequence length="145" mass="16469">MFSKRELVWKYFSFSFLFFIYKAVACAEANVTLISPFVGRIYDWHLALAKSRSEPVPNYDQVSDPGVRRVTEIYNYYKKFNYKTQVMGASFRNTDQILGLSGCDLLTISPGLLDQLSGLTEKPSVILSPKMGKAALLFIFLAFIL</sequence>
<dbReference type="PANTHER" id="PTHR10683:SF18">
    <property type="entry name" value="TRANSALDOLASE"/>
    <property type="match status" value="1"/>
</dbReference>
<dbReference type="AlphaFoldDB" id="A0A3S5FDB7"/>
<reference evidence="2" key="1">
    <citation type="submission" date="2018-11" db="EMBL/GenBank/DDBJ databases">
        <authorList>
            <consortium name="Pathogen Informatics"/>
        </authorList>
    </citation>
    <scope>NUCLEOTIDE SEQUENCE</scope>
</reference>
<protein>
    <submittedName>
        <fullName evidence="2">Uncharacterized protein</fullName>
    </submittedName>
</protein>